<dbReference type="InterPro" id="IPR018728">
    <property type="entry name" value="DUF2268"/>
</dbReference>
<name>A0A120KLC4_ACTRD</name>
<proteinExistence type="predicted"/>
<dbReference type="AlphaFoldDB" id="A0A120KLC4"/>
<sequence>MSSTIIDTRTLTEQILSAPPTDRPGLLDELWAPVAGMYAFIPGGPSWPEVHRRSSGFDPDGDPAALRAGITALADADAWNRVEHAADEALARLREAAPGVSAPDPTILLLLGDPGDPHFMDEVQGLSAFGGMSGYVTITLWPTPTVRDRLEAIVAHELHHNVRYSPGGVVWDPRSVTVGEQVVAEGLADLFAVELYGERGRTHFVDPALLEDDAVLARVVSGLSEPDPMRFPAWVLGDATARAVGVEPVGVPTGAGYAVGARIAAASLASTGLTAAEAVAAPSHEVIATGLSALGVEPPRP</sequence>
<reference evidence="3" key="1">
    <citation type="submission" date="2016-02" db="EMBL/GenBank/DDBJ databases">
        <authorList>
            <person name="Holder M.E."/>
            <person name="Ajami N.J."/>
            <person name="Petrosino J.F."/>
        </authorList>
    </citation>
    <scope>NUCLEOTIDE SEQUENCE [LARGE SCALE GENOMIC DNA]</scope>
    <source>
        <strain evidence="3">CCUG 36733</strain>
    </source>
</reference>
<dbReference type="KEGG" id="ard:AXF14_09855"/>
<dbReference type="Pfam" id="PF10026">
    <property type="entry name" value="DUF2268"/>
    <property type="match status" value="1"/>
</dbReference>
<keyword evidence="3" id="KW-1185">Reference proteome</keyword>
<dbReference type="OrthoDB" id="3172031at2"/>
<evidence type="ECO:0000259" key="1">
    <source>
        <dbReference type="Pfam" id="PF10026"/>
    </source>
</evidence>
<dbReference type="STRING" id="111015.AXF14_09855"/>
<dbReference type="RefSeq" id="WP_067942890.1">
    <property type="nucleotide sequence ID" value="NZ_CP014228.1"/>
</dbReference>
<dbReference type="Proteomes" id="UP000065220">
    <property type="component" value="Chromosome"/>
</dbReference>
<feature type="domain" description="DUF2268" evidence="1">
    <location>
        <begin position="86"/>
        <end position="287"/>
    </location>
</feature>
<evidence type="ECO:0000313" key="3">
    <source>
        <dbReference type="Proteomes" id="UP000065220"/>
    </source>
</evidence>
<gene>
    <name evidence="2" type="ORF">AXF14_09855</name>
</gene>
<dbReference type="EMBL" id="CP014228">
    <property type="protein sequence ID" value="AMD87830.1"/>
    <property type="molecule type" value="Genomic_DNA"/>
</dbReference>
<organism evidence="2 3">
    <name type="scientific">Actinomyces radicidentis</name>
    <dbReference type="NCBI Taxonomy" id="111015"/>
    <lineage>
        <taxon>Bacteria</taxon>
        <taxon>Bacillati</taxon>
        <taxon>Actinomycetota</taxon>
        <taxon>Actinomycetes</taxon>
        <taxon>Actinomycetales</taxon>
        <taxon>Actinomycetaceae</taxon>
        <taxon>Actinomyces</taxon>
    </lineage>
</organism>
<protein>
    <submittedName>
        <fullName evidence="2">Peptidase</fullName>
    </submittedName>
</protein>
<evidence type="ECO:0000313" key="2">
    <source>
        <dbReference type="EMBL" id="AMD87830.1"/>
    </source>
</evidence>
<accession>A0A120KLC4</accession>